<dbReference type="EMBL" id="JACJTA010000001">
    <property type="protein sequence ID" value="MBD2603044.1"/>
    <property type="molecule type" value="Genomic_DNA"/>
</dbReference>
<organism evidence="1 2">
    <name type="scientific">Scytonema hofmannii FACHB-248</name>
    <dbReference type="NCBI Taxonomy" id="1842502"/>
    <lineage>
        <taxon>Bacteria</taxon>
        <taxon>Bacillati</taxon>
        <taxon>Cyanobacteriota</taxon>
        <taxon>Cyanophyceae</taxon>
        <taxon>Nostocales</taxon>
        <taxon>Scytonemataceae</taxon>
        <taxon>Scytonema</taxon>
    </lineage>
</organism>
<dbReference type="RefSeq" id="WP_029635457.1">
    <property type="nucleotide sequence ID" value="NZ_JACJTA010000001.1"/>
</dbReference>
<accession>A0ABR8GIN4</accession>
<evidence type="ECO:0000313" key="2">
    <source>
        <dbReference type="Proteomes" id="UP000660380"/>
    </source>
</evidence>
<dbReference type="Proteomes" id="UP000660380">
    <property type="component" value="Unassembled WGS sequence"/>
</dbReference>
<gene>
    <name evidence="1" type="ORF">H6G81_00545</name>
</gene>
<evidence type="ECO:0000313" key="1">
    <source>
        <dbReference type="EMBL" id="MBD2603044.1"/>
    </source>
</evidence>
<keyword evidence="2" id="KW-1185">Reference proteome</keyword>
<proteinExistence type="predicted"/>
<comment type="caution">
    <text evidence="1">The sequence shown here is derived from an EMBL/GenBank/DDBJ whole genome shotgun (WGS) entry which is preliminary data.</text>
</comment>
<name>A0ABR8GIN4_9CYAN</name>
<reference evidence="1 2" key="1">
    <citation type="journal article" date="2020" name="ISME J.">
        <title>Comparative genomics reveals insights into cyanobacterial evolution and habitat adaptation.</title>
        <authorList>
            <person name="Chen M.Y."/>
            <person name="Teng W.K."/>
            <person name="Zhao L."/>
            <person name="Hu C.X."/>
            <person name="Zhou Y.K."/>
            <person name="Han B.P."/>
            <person name="Song L.R."/>
            <person name="Shu W.S."/>
        </authorList>
    </citation>
    <scope>NUCLEOTIDE SEQUENCE [LARGE SCALE GENOMIC DNA]</scope>
    <source>
        <strain evidence="1 2">FACHB-248</strain>
    </source>
</reference>
<protein>
    <submittedName>
        <fullName evidence="1">Rpn family recombination-promoting nuclease/putative transposase</fullName>
    </submittedName>
</protein>
<sequence length="70" mass="8051">MFSLSELKQTRFYQEAFEEGRQIGREIGREQGKREFYSSAVRRFLALGLSLEQIAEGLGLSIEEVRQIAP</sequence>